<dbReference type="PROSITE" id="PS00237">
    <property type="entry name" value="G_PROTEIN_RECEP_F1_1"/>
    <property type="match status" value="1"/>
</dbReference>
<feature type="domain" description="G-protein coupled receptors family 1 profile" evidence="12">
    <location>
        <begin position="34"/>
        <end position="283"/>
    </location>
</feature>
<evidence type="ECO:0000256" key="4">
    <source>
        <dbReference type="ARBA" id="ARBA00022989"/>
    </source>
</evidence>
<dbReference type="AlphaFoldDB" id="A0A8T2KRK6"/>
<dbReference type="InterPro" id="IPR017452">
    <property type="entry name" value="GPCR_Rhodpsn_7TM"/>
</dbReference>
<dbReference type="GO" id="GO:0019957">
    <property type="term" value="F:C-C chemokine binding"/>
    <property type="evidence" value="ECO:0007669"/>
    <property type="project" value="TreeGrafter"/>
</dbReference>
<evidence type="ECO:0000313" key="14">
    <source>
        <dbReference type="Proteomes" id="UP000752171"/>
    </source>
</evidence>
<proteinExistence type="inferred from homology"/>
<feature type="transmembrane region" description="Helical" evidence="11">
    <location>
        <begin position="175"/>
        <end position="200"/>
    </location>
</feature>
<comment type="subcellular location">
    <subcellularLocation>
        <location evidence="1">Cell membrane</location>
        <topology evidence="1">Multi-pass membrane protein</topology>
    </subcellularLocation>
</comment>
<dbReference type="InterPro" id="IPR050119">
    <property type="entry name" value="CCR1-9-like"/>
</dbReference>
<keyword evidence="2" id="KW-1003">Cell membrane</keyword>
<evidence type="ECO:0000256" key="2">
    <source>
        <dbReference type="ARBA" id="ARBA00022475"/>
    </source>
</evidence>
<name>A0A8T2KRK6_ASTMX</name>
<reference evidence="13 14" key="1">
    <citation type="submission" date="2021-07" db="EMBL/GenBank/DDBJ databases">
        <authorList>
            <person name="Imarazene B."/>
            <person name="Zahm M."/>
            <person name="Klopp C."/>
            <person name="Cabau C."/>
            <person name="Beille S."/>
            <person name="Jouanno E."/>
            <person name="Castinel A."/>
            <person name="Lluch J."/>
            <person name="Gil L."/>
            <person name="Kuchtly C."/>
            <person name="Lopez Roques C."/>
            <person name="Donnadieu C."/>
            <person name="Parrinello H."/>
            <person name="Journot L."/>
            <person name="Du K."/>
            <person name="Schartl M."/>
            <person name="Retaux S."/>
            <person name="Guiguen Y."/>
        </authorList>
    </citation>
    <scope>NUCLEOTIDE SEQUENCE [LARGE SCALE GENOMIC DNA]</scope>
    <source>
        <strain evidence="13">Pach_M1</strain>
        <tissue evidence="13">Testis</tissue>
    </source>
</reference>
<evidence type="ECO:0000256" key="9">
    <source>
        <dbReference type="ARBA" id="ARBA00023224"/>
    </source>
</evidence>
<dbReference type="PRINTS" id="PR00237">
    <property type="entry name" value="GPCRRHODOPSN"/>
</dbReference>
<sequence>MQITNSSNGDAGVSQANLVSSVLMGFFCAVGVPGNIAVMVIIIRWFKKDNFTVHLMLNLAASDILCLMTLPVWMYNQLFTWSIGRSLCKSLASLAYCSVYSSLLTVTMMSVHRCLQICYPDVWAKLGKKGERFLLFTIWTFGLVFSIPAILSQELVQRETKQECGRLVTSDQTRLTVGILESLLAFVLPVSVMVTSYYFLHKRVTQKARIRSRRLTKLVTRIVVTFFIFWTPYHIFNVAEIFAICLKSSFPESSGKVLAFTSSLGDIAGSFTFINSCVNPLLYAFASRSLRKSTETENTNIVQTISFILPSIANVRLLYSFYEYELNNDLNQSQLEF</sequence>
<dbReference type="GO" id="GO:0016493">
    <property type="term" value="F:C-C chemokine receptor activity"/>
    <property type="evidence" value="ECO:0007669"/>
    <property type="project" value="TreeGrafter"/>
</dbReference>
<feature type="transmembrane region" description="Helical" evidence="11">
    <location>
        <begin position="55"/>
        <end position="73"/>
    </location>
</feature>
<dbReference type="GO" id="GO:0007204">
    <property type="term" value="P:positive regulation of cytosolic calcium ion concentration"/>
    <property type="evidence" value="ECO:0007669"/>
    <property type="project" value="TreeGrafter"/>
</dbReference>
<evidence type="ECO:0000256" key="5">
    <source>
        <dbReference type="ARBA" id="ARBA00023040"/>
    </source>
</evidence>
<feature type="transmembrane region" description="Helical" evidence="11">
    <location>
        <begin position="133"/>
        <end position="151"/>
    </location>
</feature>
<dbReference type="Pfam" id="PF00001">
    <property type="entry name" value="7tm_1"/>
    <property type="match status" value="1"/>
</dbReference>
<gene>
    <name evidence="13" type="primary">CCR3</name>
    <name evidence="13" type="ORF">AMEX_G26208</name>
</gene>
<evidence type="ECO:0000256" key="6">
    <source>
        <dbReference type="ARBA" id="ARBA00023136"/>
    </source>
</evidence>
<comment type="caution">
    <text evidence="13">The sequence shown here is derived from an EMBL/GenBank/DDBJ whole genome shotgun (WGS) entry which is preliminary data.</text>
</comment>
<evidence type="ECO:0000256" key="7">
    <source>
        <dbReference type="ARBA" id="ARBA00023170"/>
    </source>
</evidence>
<dbReference type="PANTHER" id="PTHR10489">
    <property type="entry name" value="CELL ADHESION MOLECULE"/>
    <property type="match status" value="1"/>
</dbReference>
<dbReference type="PANTHER" id="PTHR10489:SF946">
    <property type="entry name" value="LEUKOTRIENE B4 RECEPTOR 1-LIKE"/>
    <property type="match status" value="1"/>
</dbReference>
<dbReference type="GO" id="GO:0006955">
    <property type="term" value="P:immune response"/>
    <property type="evidence" value="ECO:0007669"/>
    <property type="project" value="TreeGrafter"/>
</dbReference>
<dbReference type="GO" id="GO:0019722">
    <property type="term" value="P:calcium-mediated signaling"/>
    <property type="evidence" value="ECO:0007669"/>
    <property type="project" value="TreeGrafter"/>
</dbReference>
<feature type="transmembrane region" description="Helical" evidence="11">
    <location>
        <begin position="221"/>
        <end position="244"/>
    </location>
</feature>
<keyword evidence="3 10" id="KW-0812">Transmembrane</keyword>
<evidence type="ECO:0000256" key="11">
    <source>
        <dbReference type="SAM" id="Phobius"/>
    </source>
</evidence>
<feature type="transmembrane region" description="Helical" evidence="11">
    <location>
        <begin position="22"/>
        <end position="43"/>
    </location>
</feature>
<keyword evidence="7 10" id="KW-0675">Receptor</keyword>
<feature type="transmembrane region" description="Helical" evidence="11">
    <location>
        <begin position="93"/>
        <end position="112"/>
    </location>
</feature>
<evidence type="ECO:0000256" key="10">
    <source>
        <dbReference type="RuleBase" id="RU000688"/>
    </source>
</evidence>
<dbReference type="GO" id="GO:0009897">
    <property type="term" value="C:external side of plasma membrane"/>
    <property type="evidence" value="ECO:0007669"/>
    <property type="project" value="TreeGrafter"/>
</dbReference>
<keyword evidence="6 11" id="KW-0472">Membrane</keyword>
<dbReference type="Proteomes" id="UP000752171">
    <property type="component" value="Unassembled WGS sequence"/>
</dbReference>
<evidence type="ECO:0000256" key="8">
    <source>
        <dbReference type="ARBA" id="ARBA00023180"/>
    </source>
</evidence>
<dbReference type="Gene3D" id="1.20.1070.10">
    <property type="entry name" value="Rhodopsin 7-helix transmembrane proteins"/>
    <property type="match status" value="1"/>
</dbReference>
<keyword evidence="8" id="KW-0325">Glycoprotein</keyword>
<organism evidence="13 14">
    <name type="scientific">Astyanax mexicanus</name>
    <name type="common">Blind cave fish</name>
    <name type="synonym">Astyanax fasciatus mexicanus</name>
    <dbReference type="NCBI Taxonomy" id="7994"/>
    <lineage>
        <taxon>Eukaryota</taxon>
        <taxon>Metazoa</taxon>
        <taxon>Chordata</taxon>
        <taxon>Craniata</taxon>
        <taxon>Vertebrata</taxon>
        <taxon>Euteleostomi</taxon>
        <taxon>Actinopterygii</taxon>
        <taxon>Neopterygii</taxon>
        <taxon>Teleostei</taxon>
        <taxon>Ostariophysi</taxon>
        <taxon>Characiformes</taxon>
        <taxon>Characoidei</taxon>
        <taxon>Acestrorhamphidae</taxon>
        <taxon>Acestrorhamphinae</taxon>
        <taxon>Astyanax</taxon>
    </lineage>
</organism>
<feature type="transmembrane region" description="Helical" evidence="11">
    <location>
        <begin position="264"/>
        <end position="286"/>
    </location>
</feature>
<dbReference type="GO" id="GO:0060326">
    <property type="term" value="P:cell chemotaxis"/>
    <property type="evidence" value="ECO:0007669"/>
    <property type="project" value="TreeGrafter"/>
</dbReference>
<keyword evidence="4 11" id="KW-1133">Transmembrane helix</keyword>
<dbReference type="PROSITE" id="PS50262">
    <property type="entry name" value="G_PROTEIN_RECEP_F1_2"/>
    <property type="match status" value="1"/>
</dbReference>
<comment type="similarity">
    <text evidence="10">Belongs to the G-protein coupled receptor 1 family.</text>
</comment>
<dbReference type="SUPFAM" id="SSF81321">
    <property type="entry name" value="Family A G protein-coupled receptor-like"/>
    <property type="match status" value="1"/>
</dbReference>
<protein>
    <submittedName>
        <fullName evidence="13">Leukotriene B4 receptor 1-like</fullName>
    </submittedName>
</protein>
<dbReference type="EMBL" id="JAICCE010000023">
    <property type="protein sequence ID" value="KAG9261219.1"/>
    <property type="molecule type" value="Genomic_DNA"/>
</dbReference>
<keyword evidence="5 10" id="KW-0297">G-protein coupled receptor</keyword>
<evidence type="ECO:0000259" key="12">
    <source>
        <dbReference type="PROSITE" id="PS50262"/>
    </source>
</evidence>
<evidence type="ECO:0000313" key="13">
    <source>
        <dbReference type="EMBL" id="KAG9261219.1"/>
    </source>
</evidence>
<keyword evidence="9 10" id="KW-0807">Transducer</keyword>
<evidence type="ECO:0000256" key="1">
    <source>
        <dbReference type="ARBA" id="ARBA00004651"/>
    </source>
</evidence>
<dbReference type="InterPro" id="IPR000276">
    <property type="entry name" value="GPCR_Rhodpsn"/>
</dbReference>
<dbReference type="GO" id="GO:0004974">
    <property type="term" value="F:leukotriene receptor activity"/>
    <property type="evidence" value="ECO:0007669"/>
    <property type="project" value="UniProtKB-ARBA"/>
</dbReference>
<evidence type="ECO:0000256" key="3">
    <source>
        <dbReference type="ARBA" id="ARBA00022692"/>
    </source>
</evidence>
<dbReference type="FunFam" id="1.20.1070.10:FF:000109">
    <property type="entry name" value="Leukotriene B4 receptor"/>
    <property type="match status" value="1"/>
</dbReference>
<accession>A0A8T2KRK6</accession>